<name>A0A9K3CRE4_9EUKA</name>
<sequence length="75" mass="8705">MVDYIYTYIYMCVCVCVCLVAFLIGAAKWIAILTVTGSFMAYVYDTQLKVYLKRTRKSTFQANNIGPFYYKLKSQ</sequence>
<keyword evidence="1" id="KW-1133">Transmembrane helix</keyword>
<protein>
    <submittedName>
        <fullName evidence="2">Uncharacterized protein</fullName>
    </submittedName>
</protein>
<comment type="caution">
    <text evidence="2">The sequence shown here is derived from an EMBL/GenBank/DDBJ whole genome shotgun (WGS) entry which is preliminary data.</text>
</comment>
<organism evidence="2 3">
    <name type="scientific">Kipferlia bialata</name>
    <dbReference type="NCBI Taxonomy" id="797122"/>
    <lineage>
        <taxon>Eukaryota</taxon>
        <taxon>Metamonada</taxon>
        <taxon>Carpediemonas-like organisms</taxon>
        <taxon>Kipferlia</taxon>
    </lineage>
</organism>
<evidence type="ECO:0000256" key="1">
    <source>
        <dbReference type="SAM" id="Phobius"/>
    </source>
</evidence>
<accession>A0A9K3CRE4</accession>
<keyword evidence="3" id="KW-1185">Reference proteome</keyword>
<evidence type="ECO:0000313" key="3">
    <source>
        <dbReference type="Proteomes" id="UP000265618"/>
    </source>
</evidence>
<reference evidence="2 3" key="1">
    <citation type="journal article" date="2018" name="PLoS ONE">
        <title>The draft genome of Kipferlia bialata reveals reductive genome evolution in fornicate parasites.</title>
        <authorList>
            <person name="Tanifuji G."/>
            <person name="Takabayashi S."/>
            <person name="Kume K."/>
            <person name="Takagi M."/>
            <person name="Nakayama T."/>
            <person name="Kamikawa R."/>
            <person name="Inagaki Y."/>
            <person name="Hashimoto T."/>
        </authorList>
    </citation>
    <scope>NUCLEOTIDE SEQUENCE [LARGE SCALE GENOMIC DNA]</scope>
    <source>
        <strain evidence="2">NY0173</strain>
    </source>
</reference>
<evidence type="ECO:0000313" key="2">
    <source>
        <dbReference type="EMBL" id="GIQ81246.1"/>
    </source>
</evidence>
<dbReference type="EMBL" id="BDIP01000343">
    <property type="protein sequence ID" value="GIQ81246.1"/>
    <property type="molecule type" value="Genomic_DNA"/>
</dbReference>
<feature type="transmembrane region" description="Helical" evidence="1">
    <location>
        <begin position="7"/>
        <end position="24"/>
    </location>
</feature>
<gene>
    <name evidence="2" type="ORF">KIPB_002174</name>
</gene>
<proteinExistence type="predicted"/>
<dbReference type="Proteomes" id="UP000265618">
    <property type="component" value="Unassembled WGS sequence"/>
</dbReference>
<dbReference type="AlphaFoldDB" id="A0A9K3CRE4"/>
<keyword evidence="1" id="KW-0472">Membrane</keyword>
<keyword evidence="1" id="KW-0812">Transmembrane</keyword>